<accession>A0A2A4I8B7</accession>
<dbReference type="SMART" id="SM00347">
    <property type="entry name" value="HTH_MARR"/>
    <property type="match status" value="1"/>
</dbReference>
<dbReference type="PANTHER" id="PTHR33164">
    <property type="entry name" value="TRANSCRIPTIONAL REGULATOR, MARR FAMILY"/>
    <property type="match status" value="1"/>
</dbReference>
<dbReference type="Pfam" id="PF12802">
    <property type="entry name" value="MarR_2"/>
    <property type="match status" value="1"/>
</dbReference>
<dbReference type="InterPro" id="IPR000835">
    <property type="entry name" value="HTH_MarR-typ"/>
</dbReference>
<keyword evidence="2" id="KW-0238">DNA-binding</keyword>
<dbReference type="PANTHER" id="PTHR33164:SF44">
    <property type="entry name" value="TRANSCRIPTIONAL REGULATORY PROTEIN"/>
    <property type="match status" value="1"/>
</dbReference>
<keyword evidence="3" id="KW-0804">Transcription</keyword>
<dbReference type="InterPro" id="IPR023187">
    <property type="entry name" value="Tscrpt_reg_MarR-type_CS"/>
</dbReference>
<dbReference type="GO" id="GO:0003677">
    <property type="term" value="F:DNA binding"/>
    <property type="evidence" value="ECO:0007669"/>
    <property type="project" value="UniProtKB-KW"/>
</dbReference>
<name>A0A2A4I8B7_9SPHN</name>
<evidence type="ECO:0000313" key="6">
    <source>
        <dbReference type="Proteomes" id="UP000218323"/>
    </source>
</evidence>
<keyword evidence="1" id="KW-0805">Transcription regulation</keyword>
<organism evidence="5 6">
    <name type="scientific">Sphingomonas adhaesiva</name>
    <dbReference type="NCBI Taxonomy" id="28212"/>
    <lineage>
        <taxon>Bacteria</taxon>
        <taxon>Pseudomonadati</taxon>
        <taxon>Pseudomonadota</taxon>
        <taxon>Alphaproteobacteria</taxon>
        <taxon>Sphingomonadales</taxon>
        <taxon>Sphingomonadaceae</taxon>
        <taxon>Sphingomonas</taxon>
    </lineage>
</organism>
<dbReference type="Proteomes" id="UP000218323">
    <property type="component" value="Unassembled WGS sequence"/>
</dbReference>
<dbReference type="AlphaFoldDB" id="A0A2A4I8B7"/>
<dbReference type="InterPro" id="IPR036388">
    <property type="entry name" value="WH-like_DNA-bd_sf"/>
</dbReference>
<comment type="caution">
    <text evidence="5">The sequence shown here is derived from an EMBL/GenBank/DDBJ whole genome shotgun (WGS) entry which is preliminary data.</text>
</comment>
<protein>
    <submittedName>
        <fullName evidence="5">MarR family transcriptional regulator</fullName>
    </submittedName>
</protein>
<evidence type="ECO:0000256" key="3">
    <source>
        <dbReference type="ARBA" id="ARBA00023163"/>
    </source>
</evidence>
<keyword evidence="6" id="KW-1185">Reference proteome</keyword>
<evidence type="ECO:0000256" key="2">
    <source>
        <dbReference type="ARBA" id="ARBA00023125"/>
    </source>
</evidence>
<evidence type="ECO:0000313" key="5">
    <source>
        <dbReference type="EMBL" id="PCG14378.1"/>
    </source>
</evidence>
<dbReference type="GO" id="GO:0003700">
    <property type="term" value="F:DNA-binding transcription factor activity"/>
    <property type="evidence" value="ECO:0007669"/>
    <property type="project" value="InterPro"/>
</dbReference>
<dbReference type="GO" id="GO:0006950">
    <property type="term" value="P:response to stress"/>
    <property type="evidence" value="ECO:0007669"/>
    <property type="project" value="TreeGrafter"/>
</dbReference>
<reference evidence="5 6" key="1">
    <citation type="submission" date="2017-09" db="EMBL/GenBank/DDBJ databases">
        <title>Sphingomonas adhaesiva DSM 7418, whole genome shotgun sequence.</title>
        <authorList>
            <person name="Feng G."/>
            <person name="Zhu H."/>
        </authorList>
    </citation>
    <scope>NUCLEOTIDE SEQUENCE [LARGE SCALE GENOMIC DNA]</scope>
    <source>
        <strain evidence="5 6">DSM 7418</strain>
    </source>
</reference>
<dbReference type="PROSITE" id="PS01117">
    <property type="entry name" value="HTH_MARR_1"/>
    <property type="match status" value="1"/>
</dbReference>
<dbReference type="InterPro" id="IPR036390">
    <property type="entry name" value="WH_DNA-bd_sf"/>
</dbReference>
<dbReference type="InterPro" id="IPR039422">
    <property type="entry name" value="MarR/SlyA-like"/>
</dbReference>
<dbReference type="PROSITE" id="PS50995">
    <property type="entry name" value="HTH_MARR_2"/>
    <property type="match status" value="1"/>
</dbReference>
<evidence type="ECO:0000259" key="4">
    <source>
        <dbReference type="PROSITE" id="PS50995"/>
    </source>
</evidence>
<sequence length="206" mass="22833">MRFERESHGEWPPIGMVDGCGRTVTIRRLPGCGDLGPMAKPVNMAAVTQSASPLFLRESEIRRGIELLYFGNSHITRSIDRGLARQGLGRAHHRALYFIARKPDMPVSDLLALLAITKQSLGRVLNELIERGLVETRPGERDRRQRLLRLTPAGVELEASLYDALRERLSAAYSQAGQGAVSGFWAVLEGLIPPDEMPRVEALRKG</sequence>
<proteinExistence type="predicted"/>
<dbReference type="Gene3D" id="1.10.10.10">
    <property type="entry name" value="Winged helix-like DNA-binding domain superfamily/Winged helix DNA-binding domain"/>
    <property type="match status" value="1"/>
</dbReference>
<evidence type="ECO:0000256" key="1">
    <source>
        <dbReference type="ARBA" id="ARBA00023015"/>
    </source>
</evidence>
<gene>
    <name evidence="5" type="ORF">COA07_11000</name>
</gene>
<dbReference type="SUPFAM" id="SSF46785">
    <property type="entry name" value="Winged helix' DNA-binding domain"/>
    <property type="match status" value="1"/>
</dbReference>
<feature type="domain" description="HTH marR-type" evidence="4">
    <location>
        <begin position="51"/>
        <end position="193"/>
    </location>
</feature>
<dbReference type="EMBL" id="NWVC01000004">
    <property type="protein sequence ID" value="PCG14378.1"/>
    <property type="molecule type" value="Genomic_DNA"/>
</dbReference>